<evidence type="ECO:0000256" key="1">
    <source>
        <dbReference type="SAM" id="MobiDB-lite"/>
    </source>
</evidence>
<reference evidence="2 3" key="1">
    <citation type="journal article" date="2023" name="Plants (Basel)">
        <title>Bridging the Gap: Combining Genomics and Transcriptomics Approaches to Understand Stylosanthes scabra, an Orphan Legume from the Brazilian Caatinga.</title>
        <authorList>
            <person name="Ferreira-Neto J.R.C."/>
            <person name="da Silva M.D."/>
            <person name="Binneck E."/>
            <person name="de Melo N.F."/>
            <person name="da Silva R.H."/>
            <person name="de Melo A.L.T.M."/>
            <person name="Pandolfi V."/>
            <person name="Bustamante F.O."/>
            <person name="Brasileiro-Vidal A.C."/>
            <person name="Benko-Iseppon A.M."/>
        </authorList>
    </citation>
    <scope>NUCLEOTIDE SEQUENCE [LARGE SCALE GENOMIC DNA]</scope>
    <source>
        <tissue evidence="2">Leaves</tissue>
    </source>
</reference>
<feature type="compositionally biased region" description="Polar residues" evidence="1">
    <location>
        <begin position="51"/>
        <end position="60"/>
    </location>
</feature>
<dbReference type="Proteomes" id="UP001341840">
    <property type="component" value="Unassembled WGS sequence"/>
</dbReference>
<accession>A0ABU6T5Y6</accession>
<dbReference type="EMBL" id="JASCZI010090632">
    <property type="protein sequence ID" value="MED6143373.1"/>
    <property type="molecule type" value="Genomic_DNA"/>
</dbReference>
<feature type="compositionally biased region" description="Basic and acidic residues" evidence="1">
    <location>
        <begin position="8"/>
        <end position="23"/>
    </location>
</feature>
<keyword evidence="3" id="KW-1185">Reference proteome</keyword>
<gene>
    <name evidence="2" type="ORF">PIB30_005645</name>
</gene>
<sequence length="102" mass="11521">MITEDEELRGREDDGADELSRADVDEITEIANINNSNFESNEQLVAADQRNGVSQWNSEKGGTEDEESKTKTWKHDRLTEEVVKETVLGRTAQPACIEKKKI</sequence>
<protein>
    <submittedName>
        <fullName evidence="2">Uncharacterized protein</fullName>
    </submittedName>
</protein>
<comment type="caution">
    <text evidence="2">The sequence shown here is derived from an EMBL/GenBank/DDBJ whole genome shotgun (WGS) entry which is preliminary data.</text>
</comment>
<feature type="region of interest" description="Disordered" evidence="1">
    <location>
        <begin position="1"/>
        <end position="23"/>
    </location>
</feature>
<proteinExistence type="predicted"/>
<evidence type="ECO:0000313" key="2">
    <source>
        <dbReference type="EMBL" id="MED6143373.1"/>
    </source>
</evidence>
<name>A0ABU6T5Y6_9FABA</name>
<feature type="region of interest" description="Disordered" evidence="1">
    <location>
        <begin position="46"/>
        <end position="73"/>
    </location>
</feature>
<evidence type="ECO:0000313" key="3">
    <source>
        <dbReference type="Proteomes" id="UP001341840"/>
    </source>
</evidence>
<organism evidence="2 3">
    <name type="scientific">Stylosanthes scabra</name>
    <dbReference type="NCBI Taxonomy" id="79078"/>
    <lineage>
        <taxon>Eukaryota</taxon>
        <taxon>Viridiplantae</taxon>
        <taxon>Streptophyta</taxon>
        <taxon>Embryophyta</taxon>
        <taxon>Tracheophyta</taxon>
        <taxon>Spermatophyta</taxon>
        <taxon>Magnoliopsida</taxon>
        <taxon>eudicotyledons</taxon>
        <taxon>Gunneridae</taxon>
        <taxon>Pentapetalae</taxon>
        <taxon>rosids</taxon>
        <taxon>fabids</taxon>
        <taxon>Fabales</taxon>
        <taxon>Fabaceae</taxon>
        <taxon>Papilionoideae</taxon>
        <taxon>50 kb inversion clade</taxon>
        <taxon>dalbergioids sensu lato</taxon>
        <taxon>Dalbergieae</taxon>
        <taxon>Pterocarpus clade</taxon>
        <taxon>Stylosanthes</taxon>
    </lineage>
</organism>